<reference evidence="4 5" key="1">
    <citation type="submission" date="2019-03" db="EMBL/GenBank/DDBJ databases">
        <title>The genome sequence of a newly discovered highly antifungal drug resistant Aspergillus species, Aspergillus tanneri NIH 1004.</title>
        <authorList>
            <person name="Mounaud S."/>
            <person name="Singh I."/>
            <person name="Joardar V."/>
            <person name="Pakala S."/>
            <person name="Pakala S."/>
            <person name="Venepally P."/>
            <person name="Hoover J."/>
            <person name="Nierman W."/>
            <person name="Chung J."/>
            <person name="Losada L."/>
        </authorList>
    </citation>
    <scope>NUCLEOTIDE SEQUENCE [LARGE SCALE GENOMIC DNA]</scope>
    <source>
        <strain evidence="4 5">NIH1004</strain>
    </source>
</reference>
<dbReference type="Proteomes" id="UP000324241">
    <property type="component" value="Unassembled WGS sequence"/>
</dbReference>
<accession>A0A4S3JWB3</accession>
<dbReference type="AlphaFoldDB" id="A0A4S3JWB3"/>
<dbReference type="Proteomes" id="UP000308092">
    <property type="component" value="Unassembled WGS sequence"/>
</dbReference>
<feature type="region of interest" description="Disordered" evidence="1">
    <location>
        <begin position="180"/>
        <end position="203"/>
    </location>
</feature>
<dbReference type="EMBL" id="QUQM01000003">
    <property type="protein sequence ID" value="KAA8649016.1"/>
    <property type="molecule type" value="Genomic_DNA"/>
</dbReference>
<feature type="compositionally biased region" description="Basic residues" evidence="1">
    <location>
        <begin position="246"/>
        <end position="260"/>
    </location>
</feature>
<evidence type="ECO:0000313" key="5">
    <source>
        <dbReference type="Proteomes" id="UP000308092"/>
    </source>
</evidence>
<evidence type="ECO:0000313" key="3">
    <source>
        <dbReference type="EMBL" id="KAA8649016.1"/>
    </source>
</evidence>
<reference evidence="3 6" key="2">
    <citation type="submission" date="2019-08" db="EMBL/GenBank/DDBJ databases">
        <title>The genome sequence of a newly discovered highly antifungal drug resistant Aspergillus species, Aspergillus tanneri NIH 1004.</title>
        <authorList>
            <person name="Mounaud S."/>
            <person name="Singh I."/>
            <person name="Joardar V."/>
            <person name="Pakala S."/>
            <person name="Pakala S."/>
            <person name="Venepally P."/>
            <person name="Chung J.K."/>
            <person name="Losada L."/>
            <person name="Nierman W.C."/>
        </authorList>
    </citation>
    <scope>NUCLEOTIDE SEQUENCE [LARGE SCALE GENOMIC DNA]</scope>
    <source>
        <strain evidence="3 6">NIH1004</strain>
    </source>
</reference>
<evidence type="ECO:0000259" key="2">
    <source>
        <dbReference type="Pfam" id="PF13298"/>
    </source>
</evidence>
<feature type="domain" description="DNA ligase D 3'-phosphoesterase" evidence="2">
    <location>
        <begin position="94"/>
        <end position="234"/>
    </location>
</feature>
<dbReference type="PANTHER" id="PTHR39465:SF1">
    <property type="entry name" value="DNA LIGASE D 3'-PHOSPHOESTERASE DOMAIN-CONTAINING PROTEIN"/>
    <property type="match status" value="1"/>
</dbReference>
<evidence type="ECO:0000256" key="1">
    <source>
        <dbReference type="SAM" id="MobiDB-lite"/>
    </source>
</evidence>
<evidence type="ECO:0000313" key="6">
    <source>
        <dbReference type="Proteomes" id="UP000324241"/>
    </source>
</evidence>
<feature type="compositionally biased region" description="Low complexity" evidence="1">
    <location>
        <begin position="261"/>
        <end position="278"/>
    </location>
</feature>
<feature type="region of interest" description="Disordered" evidence="1">
    <location>
        <begin position="338"/>
        <end position="363"/>
    </location>
</feature>
<dbReference type="InterPro" id="IPR014144">
    <property type="entry name" value="LigD_PE_domain"/>
</dbReference>
<feature type="region of interest" description="Disordered" evidence="1">
    <location>
        <begin position="1"/>
        <end position="34"/>
    </location>
</feature>
<protein>
    <recommendedName>
        <fullName evidence="2">DNA ligase D 3'-phosphoesterase domain-containing protein</fullName>
    </recommendedName>
</protein>
<feature type="compositionally biased region" description="Basic and acidic residues" evidence="1">
    <location>
        <begin position="280"/>
        <end position="295"/>
    </location>
</feature>
<keyword evidence="5" id="KW-1185">Reference proteome</keyword>
<dbReference type="VEuPathDB" id="FungiDB:EYZ11_000808"/>
<feature type="compositionally biased region" description="Basic and acidic residues" evidence="1">
    <location>
        <begin position="354"/>
        <end position="363"/>
    </location>
</feature>
<dbReference type="PANTHER" id="PTHR39465">
    <property type="entry name" value="DNA LIGASE D, 3'-PHOSPHOESTERASE DOMAIN"/>
    <property type="match status" value="1"/>
</dbReference>
<evidence type="ECO:0000313" key="4">
    <source>
        <dbReference type="EMBL" id="THC99758.1"/>
    </source>
</evidence>
<dbReference type="OrthoDB" id="2588098at2759"/>
<sequence>MKRNYEPIPLSTLHAPVSPPRKRPKPYPPEPSTSRLAAIEAGDVRVPNHLSICSAQLSAASRPTEPQVPRLQIPDWVDLYLRNQHPQGRHFVIHQHDHPIAGPHYDLRLQFSASSSVSWSIMYGLPGNPNSRRVNRNAIETRVHCLWNHLIETASSRTGSMIIWDTGEYEILPYQIESSVQETDDSQSEVSDVPPSPSAECAMSESEKLRLAFRNRKIRLRLHGTRLPSNYTIILRLDRTTDVRKSISRPQRRSTRRVARTRAQQHSTSSSGSSTQLSSDEEKNPLDAAQTRDSEAEAEADDIDHRIRTDNAYPGSTNSIGSIHQRRWFLTLDRDNSGFTHEPGPGPAGKWWVRKQDPDPDPRTGRCLGFDPFYVHGPERERSIVTGRLGCDVLRDEGVEGFVARRGWRPVLD</sequence>
<dbReference type="Pfam" id="PF13298">
    <property type="entry name" value="LigD_N"/>
    <property type="match status" value="1"/>
</dbReference>
<dbReference type="RefSeq" id="XP_033428377.1">
    <property type="nucleotide sequence ID" value="XM_033569571.1"/>
</dbReference>
<gene>
    <name evidence="3" type="ORF">ATNIH1004_004907</name>
    <name evidence="4" type="ORF">EYZ11_000808</name>
</gene>
<comment type="caution">
    <text evidence="4">The sequence shown here is derived from an EMBL/GenBank/DDBJ whole genome shotgun (WGS) entry which is preliminary data.</text>
</comment>
<dbReference type="EMBL" id="SOSA01000012">
    <property type="protein sequence ID" value="THC99758.1"/>
    <property type="molecule type" value="Genomic_DNA"/>
</dbReference>
<name>A0A4S3JWB3_9EURO</name>
<organism evidence="4 5">
    <name type="scientific">Aspergillus tanneri</name>
    <dbReference type="NCBI Taxonomy" id="1220188"/>
    <lineage>
        <taxon>Eukaryota</taxon>
        <taxon>Fungi</taxon>
        <taxon>Dikarya</taxon>
        <taxon>Ascomycota</taxon>
        <taxon>Pezizomycotina</taxon>
        <taxon>Eurotiomycetes</taxon>
        <taxon>Eurotiomycetidae</taxon>
        <taxon>Eurotiales</taxon>
        <taxon>Aspergillaceae</taxon>
        <taxon>Aspergillus</taxon>
        <taxon>Aspergillus subgen. Circumdati</taxon>
    </lineage>
</organism>
<proteinExistence type="predicted"/>
<dbReference type="GeneID" id="54327609"/>
<feature type="region of interest" description="Disordered" evidence="1">
    <location>
        <begin position="244"/>
        <end position="319"/>
    </location>
</feature>